<protein>
    <submittedName>
        <fullName evidence="1">Uncharacterized protein</fullName>
    </submittedName>
</protein>
<dbReference type="Proteomes" id="UP000607653">
    <property type="component" value="Unassembled WGS sequence"/>
</dbReference>
<organism evidence="1 2">
    <name type="scientific">Nelumbo nucifera</name>
    <name type="common">Sacred lotus</name>
    <dbReference type="NCBI Taxonomy" id="4432"/>
    <lineage>
        <taxon>Eukaryota</taxon>
        <taxon>Viridiplantae</taxon>
        <taxon>Streptophyta</taxon>
        <taxon>Embryophyta</taxon>
        <taxon>Tracheophyta</taxon>
        <taxon>Spermatophyta</taxon>
        <taxon>Magnoliopsida</taxon>
        <taxon>Proteales</taxon>
        <taxon>Nelumbonaceae</taxon>
        <taxon>Nelumbo</taxon>
    </lineage>
</organism>
<gene>
    <name evidence="1" type="ORF">HUJ06_011512</name>
</gene>
<keyword evidence="2" id="KW-1185">Reference proteome</keyword>
<proteinExistence type="predicted"/>
<evidence type="ECO:0000313" key="1">
    <source>
        <dbReference type="EMBL" id="DAD32661.1"/>
    </source>
</evidence>
<sequence length="115" mass="13059">MVESDSHVLSFVALLVRRQNCALRKTPQWKESYDCYFLHTQATEAMKAGNEGYRIFYFTTEAMKAGKPYICGKKKVTRLIEFSISLIDESTKSAPYTLAQIILKQTDGQVLDPKG</sequence>
<dbReference type="EMBL" id="DUZY01000003">
    <property type="protein sequence ID" value="DAD32661.1"/>
    <property type="molecule type" value="Genomic_DNA"/>
</dbReference>
<evidence type="ECO:0000313" key="2">
    <source>
        <dbReference type="Proteomes" id="UP000607653"/>
    </source>
</evidence>
<accession>A0A822YM51</accession>
<name>A0A822YM51_NELNU</name>
<comment type="caution">
    <text evidence="1">The sequence shown here is derived from an EMBL/GenBank/DDBJ whole genome shotgun (WGS) entry which is preliminary data.</text>
</comment>
<reference evidence="1 2" key="1">
    <citation type="journal article" date="2020" name="Mol. Biol. Evol.">
        <title>Distinct Expression and Methylation Patterns for Genes with Different Fates following a Single Whole-Genome Duplication in Flowering Plants.</title>
        <authorList>
            <person name="Shi T."/>
            <person name="Rahmani R.S."/>
            <person name="Gugger P.F."/>
            <person name="Wang M."/>
            <person name="Li H."/>
            <person name="Zhang Y."/>
            <person name="Li Z."/>
            <person name="Wang Q."/>
            <person name="Van de Peer Y."/>
            <person name="Marchal K."/>
            <person name="Chen J."/>
        </authorList>
    </citation>
    <scope>NUCLEOTIDE SEQUENCE [LARGE SCALE GENOMIC DNA]</scope>
    <source>
        <tissue evidence="1">Leaf</tissue>
    </source>
</reference>
<dbReference type="AlphaFoldDB" id="A0A822YM51"/>